<dbReference type="AlphaFoldDB" id="E1X4L6"/>
<evidence type="ECO:0000313" key="3">
    <source>
        <dbReference type="Proteomes" id="UP000008963"/>
    </source>
</evidence>
<feature type="coiled-coil region" evidence="1">
    <location>
        <begin position="713"/>
        <end position="740"/>
    </location>
</feature>
<gene>
    <name evidence="2" type="ordered locus">BMS_0535</name>
</gene>
<dbReference type="OrthoDB" id="5483352at2"/>
<dbReference type="KEGG" id="bmx:BMS_0535"/>
<organism evidence="2 3">
    <name type="scientific">Halobacteriovorax marinus (strain ATCC BAA-682 / DSM 15412 / SJ)</name>
    <name type="common">Bacteriovorax marinus</name>
    <dbReference type="NCBI Taxonomy" id="862908"/>
    <lineage>
        <taxon>Bacteria</taxon>
        <taxon>Pseudomonadati</taxon>
        <taxon>Bdellovibrionota</taxon>
        <taxon>Bacteriovoracia</taxon>
        <taxon>Bacteriovoracales</taxon>
        <taxon>Halobacteriovoraceae</taxon>
        <taxon>Halobacteriovorax</taxon>
    </lineage>
</organism>
<keyword evidence="1" id="KW-0175">Coiled coil</keyword>
<evidence type="ECO:0000313" key="2">
    <source>
        <dbReference type="EMBL" id="CBW25446.1"/>
    </source>
</evidence>
<proteinExistence type="predicted"/>
<accession>E1X4L6</accession>
<dbReference type="HOGENOM" id="CLU_292833_0_0_7"/>
<dbReference type="STRING" id="862908.BMS_0535"/>
<reference evidence="3" key="1">
    <citation type="journal article" date="2013" name="ISME J.">
        <title>A small predatory core genome in the divergent marine Bacteriovorax marinus SJ and the terrestrial Bdellovibrio bacteriovorus.</title>
        <authorList>
            <person name="Crossman L.C."/>
            <person name="Chen H."/>
            <person name="Cerdeno-Tarraga A.M."/>
            <person name="Brooks K."/>
            <person name="Quail M.A."/>
            <person name="Pineiro S.A."/>
            <person name="Hobley L."/>
            <person name="Sockett R.E."/>
            <person name="Bentley S.D."/>
            <person name="Parkhill J."/>
            <person name="Williams H.N."/>
            <person name="Stine O.C."/>
        </authorList>
    </citation>
    <scope>NUCLEOTIDE SEQUENCE [LARGE SCALE GENOMIC DNA]</scope>
    <source>
        <strain evidence="3">ATCC BAA-682 / DSM 15412 / SJ</strain>
    </source>
</reference>
<evidence type="ECO:0000256" key="1">
    <source>
        <dbReference type="SAM" id="Coils"/>
    </source>
</evidence>
<dbReference type="PATRIC" id="fig|862908.3.peg.512"/>
<sequence length="1039" mass="116336">MNYRPIILVTLLLASCGKSDIPTSSSALLEEGQEQVSDELQDSSTALLSPRFYNLPVTKFFFKKEALPSRDKRYVEIQFKLSDPKIHNNRHHPNGLKEILIKGKEVILTPGHQQGLFEQLHEMSDIEKVIIEAESIELTEKLSIPGASLELSAQSLDLSKGGQIDITPMDFSAKASGKNAGLSGQDAGVINLNIDHINFKSDRKEPLFILNGGRGQDGSLAEKGANGSKYRDLGGGVVYKEIITEECDILDPIRDRFDKRLICSEYTRREGTNGWPSNGAAGIPGSKPGVGGKGGVLLKKTSIPAELVLINGGESGKSSGVAKGGEAGVPKTAYHQVIYVDRHRRTHIRSNVSRTYHKGQDVESPSAESAFGEKGAQVIQEEKLSWVREGYLEKELLYGNDLYINNHIEEAKESFNKISKGILKLKNTESESLKINSIKGKLTESLVKINSQKDYFGHSVNWVPNYSLEANYSKFKSDLDHSFRAIYLSYWIKNSQKSLESKVEAIGQLQDNLLGRIEQSKENYNGLISKIPILKEKIDEFRVEQDFFAREVARVEAEINRMAANNVNSRNKTSFLKKALRTVSAISTVIPAGQPALGLVGSSLGIVAANIGEERSLSEIIKDSKSIYNNFKKMDIENSSHNWNEAWSKVKLSRVKEIENKDELKQYISDVTDFSAPIVKEIQAQAELWKSREVPKSEVDAEIRKIKASHTLFKSLTKNLENYMAKKKALVEEVNIVQQEISKALSVIQVSFDQISEVSYQKSTLLEGSDINITPLLDEIETEAKNRLLRYHYEMARAFEYRLLRPYPRNINLDSILEKLKMIVSIDKQAELSSMDYESLKSLYTNELSWIVDMTLSELNKEGLPLQRETVLRLSDSEVAALNNGDHIYLDLKSKEVFASDMEDIRINNIVIEDMDVQSSGRIGQSAELSLEIAYSGESFLKKGGQYYFFEKDVDAQKTRWGATLDLISGQSSVIESSPSAESLIRTLIGENSDEELMLLSRPGGLTQLKVKVRQNSFPKVDLKLEGARIRIVYDYNIF</sequence>
<protein>
    <submittedName>
        <fullName evidence="2">Membrane protein</fullName>
    </submittedName>
</protein>
<dbReference type="eggNOG" id="COG0840">
    <property type="taxonomic scope" value="Bacteria"/>
</dbReference>
<dbReference type="EMBL" id="FQ312005">
    <property type="protein sequence ID" value="CBW25446.1"/>
    <property type="molecule type" value="Genomic_DNA"/>
</dbReference>
<dbReference type="RefSeq" id="WP_014243233.1">
    <property type="nucleotide sequence ID" value="NC_016620.1"/>
</dbReference>
<dbReference type="PROSITE" id="PS51257">
    <property type="entry name" value="PROKAR_LIPOPROTEIN"/>
    <property type="match status" value="1"/>
</dbReference>
<keyword evidence="3" id="KW-1185">Reference proteome</keyword>
<dbReference type="Proteomes" id="UP000008963">
    <property type="component" value="Chromosome"/>
</dbReference>
<name>E1X4L6_HALMS</name>